<reference evidence="1" key="2">
    <citation type="submission" date="2019-06" db="EMBL/GenBank/DDBJ databases">
        <title>Genomics analysis of Aphanomyces spp. identifies a new class of oomycete effector associated with host adaptation.</title>
        <authorList>
            <person name="Gaulin E."/>
        </authorList>
    </citation>
    <scope>NUCLEOTIDE SEQUENCE</scope>
    <source>
        <strain evidence="1">CBS 578.67</strain>
    </source>
</reference>
<accession>A0A485LRD6</accession>
<proteinExistence type="predicted"/>
<protein>
    <submittedName>
        <fullName evidence="2">Aste57867_23062 protein</fullName>
    </submittedName>
</protein>
<keyword evidence="3" id="KW-1185">Reference proteome</keyword>
<dbReference type="AlphaFoldDB" id="A0A485LRD6"/>
<evidence type="ECO:0000313" key="3">
    <source>
        <dbReference type="Proteomes" id="UP000332933"/>
    </source>
</evidence>
<reference evidence="2 3" key="1">
    <citation type="submission" date="2019-03" db="EMBL/GenBank/DDBJ databases">
        <authorList>
            <person name="Gaulin E."/>
            <person name="Dumas B."/>
        </authorList>
    </citation>
    <scope>NUCLEOTIDE SEQUENCE [LARGE SCALE GENOMIC DNA]</scope>
    <source>
        <strain evidence="2">CBS 568.67</strain>
    </source>
</reference>
<name>A0A485LRD6_9STRA</name>
<evidence type="ECO:0000313" key="1">
    <source>
        <dbReference type="EMBL" id="KAF0685033.1"/>
    </source>
</evidence>
<dbReference type="Proteomes" id="UP000332933">
    <property type="component" value="Unassembled WGS sequence"/>
</dbReference>
<sequence length="114" mass="12021">MADATDCCLGMELGALCACCCAAAAADAAQDSQQRTVVVQPVLVVQPAGHSVPGQYVQSPSGTVHFVPVGQTYPAHYQQAIVVEQHPYQQISPVYQQAYPHVQIATVVKTANVV</sequence>
<dbReference type="EMBL" id="CAADRA010007249">
    <property type="protein sequence ID" value="VFT99710.1"/>
    <property type="molecule type" value="Genomic_DNA"/>
</dbReference>
<organism evidence="2 3">
    <name type="scientific">Aphanomyces stellatus</name>
    <dbReference type="NCBI Taxonomy" id="120398"/>
    <lineage>
        <taxon>Eukaryota</taxon>
        <taxon>Sar</taxon>
        <taxon>Stramenopiles</taxon>
        <taxon>Oomycota</taxon>
        <taxon>Saprolegniomycetes</taxon>
        <taxon>Saprolegniales</taxon>
        <taxon>Verrucalvaceae</taxon>
        <taxon>Aphanomyces</taxon>
    </lineage>
</organism>
<dbReference type="EMBL" id="VJMH01007223">
    <property type="protein sequence ID" value="KAF0685033.1"/>
    <property type="molecule type" value="Genomic_DNA"/>
</dbReference>
<evidence type="ECO:0000313" key="2">
    <source>
        <dbReference type="EMBL" id="VFT99710.1"/>
    </source>
</evidence>
<gene>
    <name evidence="2" type="primary">Aste57867_23062</name>
    <name evidence="1" type="ORF">As57867_022991</name>
    <name evidence="2" type="ORF">ASTE57867_23062</name>
</gene>